<reference evidence="2" key="1">
    <citation type="submission" date="2018-11" db="EMBL/GenBank/DDBJ databases">
        <title>Proposal to divide the Flavobacteriaceae and reorganize its genera based on Amino Acid Identity values calculated from whole genome sequences.</title>
        <authorList>
            <person name="Nicholson A.C."/>
            <person name="Gulvik C.A."/>
            <person name="Whitney A.M."/>
            <person name="Humrighouse B.W."/>
            <person name="Bell M."/>
            <person name="Holmes B."/>
            <person name="Steigerwalt A.G."/>
            <person name="Villarma A."/>
            <person name="Sheth M."/>
            <person name="Batra D."/>
            <person name="Pryor J."/>
            <person name="Bernardet J.-F."/>
            <person name="Hugo C."/>
            <person name="Kampfer P."/>
            <person name="Newman J."/>
            <person name="McQuiston J.R."/>
        </authorList>
    </citation>
    <scope>NUCLEOTIDE SEQUENCE [LARGE SCALE GENOMIC DNA]</scope>
    <source>
        <strain evidence="2">G0188</strain>
    </source>
</reference>
<keyword evidence="2" id="KW-1185">Reference proteome</keyword>
<dbReference type="KEGG" id="ccau:EG346_18550"/>
<proteinExistence type="predicted"/>
<dbReference type="EMBL" id="CP033920">
    <property type="protein sequence ID" value="AZA50056.1"/>
    <property type="molecule type" value="Genomic_DNA"/>
</dbReference>
<sequence length="67" mass="7665">MYLSLEAESLKMEKILGPNSYFLLLFDYSFNYSVSSIEALKMVEICDNLKIACPKSIDFCPIINFSI</sequence>
<dbReference type="Proteomes" id="UP000273270">
    <property type="component" value="Chromosome"/>
</dbReference>
<organism evidence="1 2">
    <name type="scientific">Chryseobacterium carnipullorum</name>
    <dbReference type="NCBI Taxonomy" id="1124835"/>
    <lineage>
        <taxon>Bacteria</taxon>
        <taxon>Pseudomonadati</taxon>
        <taxon>Bacteroidota</taxon>
        <taxon>Flavobacteriia</taxon>
        <taxon>Flavobacteriales</taxon>
        <taxon>Weeksellaceae</taxon>
        <taxon>Chryseobacterium group</taxon>
        <taxon>Chryseobacterium</taxon>
    </lineage>
</organism>
<protein>
    <submittedName>
        <fullName evidence="1">Uncharacterized protein</fullName>
    </submittedName>
</protein>
<evidence type="ECO:0000313" key="2">
    <source>
        <dbReference type="Proteomes" id="UP000273270"/>
    </source>
</evidence>
<gene>
    <name evidence="1" type="ORF">EG346_18550</name>
</gene>
<name>A0A3G6NAP6_CHRCU</name>
<evidence type="ECO:0000313" key="1">
    <source>
        <dbReference type="EMBL" id="AZA50056.1"/>
    </source>
</evidence>
<dbReference type="AlphaFoldDB" id="A0A3G6NAP6"/>
<accession>A0A3G6NAP6</accession>